<dbReference type="Pfam" id="PF00895">
    <property type="entry name" value="ATP-synt_8"/>
    <property type="match status" value="1"/>
</dbReference>
<dbReference type="GO" id="GO:0031966">
    <property type="term" value="C:mitochondrial membrane"/>
    <property type="evidence" value="ECO:0007669"/>
    <property type="project" value="UniProtKB-SubCell"/>
</dbReference>
<dbReference type="EMBL" id="MH940175">
    <property type="protein sequence ID" value="AYR05164.1"/>
    <property type="molecule type" value="Genomic_DNA"/>
</dbReference>
<accession>A0A3G3MEA8</accession>
<comment type="subunit">
    <text evidence="3">F-type ATPases have 2 components, CF(1) - the catalytic core - and CF(0) - the membrane proton channel.</text>
</comment>
<feature type="transmembrane region" description="Helical" evidence="13">
    <location>
        <begin position="12"/>
        <end position="33"/>
    </location>
</feature>
<name>A0A3G3MEA8_9COLE</name>
<comment type="similarity">
    <text evidence="2 12">Belongs to the ATPase protein 8 family.</text>
</comment>
<keyword evidence="5 12" id="KW-0138">CF(0)</keyword>
<sequence>MPQMTPLHWATLFIWAVLLIALLNSLGFFSFIYTNKLVKPLDKSKKNDWEW</sequence>
<reference evidence="14" key="1">
    <citation type="journal article" date="2015" name="Mol. Biol. Evol.">
        <title>Soup to Tree: The Phylogeny of Beetles Inferred by Mitochondrial Metagenomics of a Bornean Rainforest Sample.</title>
        <authorList>
            <person name="Crampton-Platt A."/>
            <person name="Timmermans M.J."/>
            <person name="Gimmel M.L."/>
            <person name="Kutty S.N."/>
            <person name="Cockerill T.D."/>
            <person name="Vun Khen C."/>
            <person name="Vogler A.P."/>
        </authorList>
    </citation>
    <scope>NUCLEOTIDE SEQUENCE</scope>
</reference>
<evidence type="ECO:0000256" key="4">
    <source>
        <dbReference type="ARBA" id="ARBA00022448"/>
    </source>
</evidence>
<evidence type="ECO:0000256" key="11">
    <source>
        <dbReference type="ARBA" id="ARBA00023136"/>
    </source>
</evidence>
<organism evidence="14">
    <name type="scientific">Elateridae sp. 1 ACP-2013</name>
    <dbReference type="NCBI Taxonomy" id="1434488"/>
    <lineage>
        <taxon>Eukaryota</taxon>
        <taxon>Metazoa</taxon>
        <taxon>Ecdysozoa</taxon>
        <taxon>Arthropoda</taxon>
        <taxon>Hexapoda</taxon>
        <taxon>Insecta</taxon>
        <taxon>Pterygota</taxon>
        <taxon>Neoptera</taxon>
        <taxon>Endopterygota</taxon>
        <taxon>Coleoptera</taxon>
        <taxon>Polyphaga</taxon>
        <taxon>Elateriformia</taxon>
        <taxon>Elateroidea</taxon>
        <taxon>Elateridae</taxon>
    </lineage>
</organism>
<keyword evidence="11 13" id="KW-0472">Membrane</keyword>
<keyword evidence="10 12" id="KW-0496">Mitochondrion</keyword>
<keyword evidence="9 12" id="KW-0406">Ion transport</keyword>
<keyword evidence="8 13" id="KW-1133">Transmembrane helix</keyword>
<dbReference type="GO" id="GO:0045259">
    <property type="term" value="C:proton-transporting ATP synthase complex"/>
    <property type="evidence" value="ECO:0007669"/>
    <property type="project" value="UniProtKB-KW"/>
</dbReference>
<keyword evidence="4 12" id="KW-0813">Transport</keyword>
<evidence type="ECO:0000256" key="12">
    <source>
        <dbReference type="RuleBase" id="RU003661"/>
    </source>
</evidence>
<keyword evidence="6 12" id="KW-0812">Transmembrane</keyword>
<evidence type="ECO:0000313" key="14">
    <source>
        <dbReference type="EMBL" id="AYR05164.1"/>
    </source>
</evidence>
<evidence type="ECO:0000256" key="6">
    <source>
        <dbReference type="ARBA" id="ARBA00022692"/>
    </source>
</evidence>
<evidence type="ECO:0000256" key="3">
    <source>
        <dbReference type="ARBA" id="ARBA00011291"/>
    </source>
</evidence>
<evidence type="ECO:0000256" key="5">
    <source>
        <dbReference type="ARBA" id="ARBA00022547"/>
    </source>
</evidence>
<evidence type="ECO:0000256" key="13">
    <source>
        <dbReference type="SAM" id="Phobius"/>
    </source>
</evidence>
<evidence type="ECO:0000256" key="1">
    <source>
        <dbReference type="ARBA" id="ARBA00004304"/>
    </source>
</evidence>
<evidence type="ECO:0000256" key="7">
    <source>
        <dbReference type="ARBA" id="ARBA00022781"/>
    </source>
</evidence>
<proteinExistence type="inferred from homology"/>
<geneLocation type="mitochondrion" evidence="14"/>
<reference evidence="14" key="2">
    <citation type="submission" date="2018-09" db="EMBL/GenBank/DDBJ databases">
        <authorList>
            <person name="James G."/>
        </authorList>
    </citation>
    <scope>NUCLEOTIDE SEQUENCE</scope>
</reference>
<dbReference type="GO" id="GO:0015986">
    <property type="term" value="P:proton motive force-driven ATP synthesis"/>
    <property type="evidence" value="ECO:0007669"/>
    <property type="project" value="InterPro"/>
</dbReference>
<comment type="subcellular location">
    <subcellularLocation>
        <location evidence="1 12">Mitochondrion membrane</location>
        <topology evidence="1 12">Single-pass membrane protein</topology>
    </subcellularLocation>
</comment>
<evidence type="ECO:0000256" key="2">
    <source>
        <dbReference type="ARBA" id="ARBA00008892"/>
    </source>
</evidence>
<protein>
    <recommendedName>
        <fullName evidence="12">ATP synthase complex subunit 8</fullName>
    </recommendedName>
</protein>
<dbReference type="InterPro" id="IPR001421">
    <property type="entry name" value="ATP8_metazoa"/>
</dbReference>
<evidence type="ECO:0000256" key="9">
    <source>
        <dbReference type="ARBA" id="ARBA00023065"/>
    </source>
</evidence>
<evidence type="ECO:0000256" key="8">
    <source>
        <dbReference type="ARBA" id="ARBA00022989"/>
    </source>
</evidence>
<dbReference type="GO" id="GO:0015078">
    <property type="term" value="F:proton transmembrane transporter activity"/>
    <property type="evidence" value="ECO:0007669"/>
    <property type="project" value="InterPro"/>
</dbReference>
<gene>
    <name evidence="14" type="primary">atp8</name>
</gene>
<keyword evidence="7 12" id="KW-0375">Hydrogen ion transport</keyword>
<dbReference type="AlphaFoldDB" id="A0A3G3MEA8"/>
<evidence type="ECO:0000256" key="10">
    <source>
        <dbReference type="ARBA" id="ARBA00023128"/>
    </source>
</evidence>